<dbReference type="Gene3D" id="3.10.520.10">
    <property type="entry name" value="ApbE-like domains"/>
    <property type="match status" value="2"/>
</dbReference>
<gene>
    <name evidence="11" type="ORF">ACIB24_09080</name>
</gene>
<dbReference type="InterPro" id="IPR024932">
    <property type="entry name" value="ApbE"/>
</dbReference>
<accession>A0ABW8AMM5</accession>
<keyword evidence="5 11" id="KW-0808">Transferase</keyword>
<dbReference type="Proteomes" id="UP001612915">
    <property type="component" value="Unassembled WGS sequence"/>
</dbReference>
<dbReference type="RefSeq" id="WP_398278391.1">
    <property type="nucleotide sequence ID" value="NZ_JBITLV010000002.1"/>
</dbReference>
<keyword evidence="8" id="KW-0460">Magnesium</keyword>
<evidence type="ECO:0000256" key="1">
    <source>
        <dbReference type="ARBA" id="ARBA00001946"/>
    </source>
</evidence>
<comment type="cofactor">
    <cofactor evidence="1">
        <name>Mg(2+)</name>
        <dbReference type="ChEBI" id="CHEBI:18420"/>
    </cofactor>
</comment>
<evidence type="ECO:0000256" key="9">
    <source>
        <dbReference type="ARBA" id="ARBA00031306"/>
    </source>
</evidence>
<keyword evidence="7" id="KW-0274">FAD</keyword>
<protein>
    <recommendedName>
        <fullName evidence="3">FAD:protein FMN transferase</fullName>
        <ecNumber evidence="2">2.7.1.180</ecNumber>
    </recommendedName>
    <alternativeName>
        <fullName evidence="9">Flavin transferase</fullName>
    </alternativeName>
</protein>
<dbReference type="EC" id="2.7.1.180" evidence="2"/>
<evidence type="ECO:0000256" key="6">
    <source>
        <dbReference type="ARBA" id="ARBA00022723"/>
    </source>
</evidence>
<keyword evidence="6" id="KW-0479">Metal-binding</keyword>
<dbReference type="GO" id="GO:0016740">
    <property type="term" value="F:transferase activity"/>
    <property type="evidence" value="ECO:0007669"/>
    <property type="project" value="UniProtKB-KW"/>
</dbReference>
<evidence type="ECO:0000256" key="5">
    <source>
        <dbReference type="ARBA" id="ARBA00022679"/>
    </source>
</evidence>
<keyword evidence="4" id="KW-0285">Flavoprotein</keyword>
<dbReference type="PANTHER" id="PTHR30040">
    <property type="entry name" value="THIAMINE BIOSYNTHESIS LIPOPROTEIN APBE"/>
    <property type="match status" value="1"/>
</dbReference>
<evidence type="ECO:0000256" key="8">
    <source>
        <dbReference type="ARBA" id="ARBA00022842"/>
    </source>
</evidence>
<dbReference type="SUPFAM" id="SSF143631">
    <property type="entry name" value="ApbE-like"/>
    <property type="match status" value="1"/>
</dbReference>
<reference evidence="11 12" key="1">
    <citation type="submission" date="2024-10" db="EMBL/GenBank/DDBJ databases">
        <title>The Natural Products Discovery Center: Release of the First 8490 Sequenced Strains for Exploring Actinobacteria Biosynthetic Diversity.</title>
        <authorList>
            <person name="Kalkreuter E."/>
            <person name="Kautsar S.A."/>
            <person name="Yang D."/>
            <person name="Bader C.D."/>
            <person name="Teijaro C.N."/>
            <person name="Fluegel L."/>
            <person name="Davis C.M."/>
            <person name="Simpson J.R."/>
            <person name="Lauterbach L."/>
            <person name="Steele A.D."/>
            <person name="Gui C."/>
            <person name="Meng S."/>
            <person name="Li G."/>
            <person name="Viehrig K."/>
            <person name="Ye F."/>
            <person name="Su P."/>
            <person name="Kiefer A.F."/>
            <person name="Nichols A."/>
            <person name="Cepeda A.J."/>
            <person name="Yan W."/>
            <person name="Fan B."/>
            <person name="Jiang Y."/>
            <person name="Adhikari A."/>
            <person name="Zheng C.-J."/>
            <person name="Schuster L."/>
            <person name="Cowan T.M."/>
            <person name="Smanski M.J."/>
            <person name="Chevrette M.G."/>
            <person name="De Carvalho L.P.S."/>
            <person name="Shen B."/>
        </authorList>
    </citation>
    <scope>NUCLEOTIDE SEQUENCE [LARGE SCALE GENOMIC DNA]</scope>
    <source>
        <strain evidence="11 12">NPDC049639</strain>
    </source>
</reference>
<name>A0ABW8AMM5_9ACTN</name>
<evidence type="ECO:0000256" key="3">
    <source>
        <dbReference type="ARBA" id="ARBA00016337"/>
    </source>
</evidence>
<evidence type="ECO:0000313" key="12">
    <source>
        <dbReference type="Proteomes" id="UP001612915"/>
    </source>
</evidence>
<comment type="catalytic activity">
    <reaction evidence="10">
        <text>L-threonyl-[protein] + FAD = FMN-L-threonyl-[protein] + AMP + H(+)</text>
        <dbReference type="Rhea" id="RHEA:36847"/>
        <dbReference type="Rhea" id="RHEA-COMP:11060"/>
        <dbReference type="Rhea" id="RHEA-COMP:11061"/>
        <dbReference type="ChEBI" id="CHEBI:15378"/>
        <dbReference type="ChEBI" id="CHEBI:30013"/>
        <dbReference type="ChEBI" id="CHEBI:57692"/>
        <dbReference type="ChEBI" id="CHEBI:74257"/>
        <dbReference type="ChEBI" id="CHEBI:456215"/>
        <dbReference type="EC" id="2.7.1.180"/>
    </reaction>
</comment>
<evidence type="ECO:0000256" key="10">
    <source>
        <dbReference type="ARBA" id="ARBA00048540"/>
    </source>
</evidence>
<dbReference type="Pfam" id="PF02424">
    <property type="entry name" value="ApbE"/>
    <property type="match status" value="1"/>
</dbReference>
<evidence type="ECO:0000256" key="7">
    <source>
        <dbReference type="ARBA" id="ARBA00022827"/>
    </source>
</evidence>
<dbReference type="EMBL" id="JBITLV010000002">
    <property type="protein sequence ID" value="MFI7587212.1"/>
    <property type="molecule type" value="Genomic_DNA"/>
</dbReference>
<sequence>MTTATAVPGLAAQPRQAFVEQVMGLPVSVHVRGPQARTPAVARAVAGLFASLRDDDAVFSTYRPDSAVSRIRRGALRLDDAGPRVREVAALCAEAETRTDGAFSAWLPDAAGHRAFDPTGLVKGWAVQRAFDVLTTRLDGHDVLVNAGGDVAVRCTRTDTPPWRIAIEDPRDRTRTLVTVPLRTGAVATSGTAARGTHLDDPRTGRPAASGLLSATVIGPSLLWADVYATAAFVMGAEAAEWVDSLGDHAVFLV</sequence>
<evidence type="ECO:0000256" key="2">
    <source>
        <dbReference type="ARBA" id="ARBA00011955"/>
    </source>
</evidence>
<dbReference type="PANTHER" id="PTHR30040:SF2">
    <property type="entry name" value="FAD:PROTEIN FMN TRANSFERASE"/>
    <property type="match status" value="1"/>
</dbReference>
<evidence type="ECO:0000313" key="11">
    <source>
        <dbReference type="EMBL" id="MFI7587212.1"/>
    </source>
</evidence>
<evidence type="ECO:0000256" key="4">
    <source>
        <dbReference type="ARBA" id="ARBA00022630"/>
    </source>
</evidence>
<keyword evidence="12" id="KW-1185">Reference proteome</keyword>
<dbReference type="InterPro" id="IPR003374">
    <property type="entry name" value="ApbE-like_sf"/>
</dbReference>
<proteinExistence type="predicted"/>
<organism evidence="11 12">
    <name type="scientific">Spongisporangium articulatum</name>
    <dbReference type="NCBI Taxonomy" id="3362603"/>
    <lineage>
        <taxon>Bacteria</taxon>
        <taxon>Bacillati</taxon>
        <taxon>Actinomycetota</taxon>
        <taxon>Actinomycetes</taxon>
        <taxon>Kineosporiales</taxon>
        <taxon>Kineosporiaceae</taxon>
        <taxon>Spongisporangium</taxon>
    </lineage>
</organism>
<comment type="caution">
    <text evidence="11">The sequence shown here is derived from an EMBL/GenBank/DDBJ whole genome shotgun (WGS) entry which is preliminary data.</text>
</comment>